<proteinExistence type="predicted"/>
<reference evidence="1 2" key="1">
    <citation type="submission" date="2018-11" db="EMBL/GenBank/DDBJ databases">
        <authorList>
            <consortium name="Pathogen Informatics"/>
        </authorList>
    </citation>
    <scope>NUCLEOTIDE SEQUENCE [LARGE SCALE GENOMIC DNA]</scope>
    <source>
        <strain evidence="1 2">Zambia</strain>
    </source>
</reference>
<sequence>MAEIACQAVATARLNIWKAVMQSINSAASVEKRKIDSKASVQEAWTLFRQLYNRVILQYIRWTVPKKKHGHPWIGWDIRRLLRRKKKCWDVAILLGTAESELRISEPSELWEAIDKPSSTSK</sequence>
<name>A0A183MG33_9TREM</name>
<dbReference type="AlphaFoldDB" id="A0A183MG33"/>
<gene>
    <name evidence="1" type="ORF">SMRZ_LOCUS15008</name>
</gene>
<dbReference type="Proteomes" id="UP000277204">
    <property type="component" value="Unassembled WGS sequence"/>
</dbReference>
<keyword evidence="2" id="KW-1185">Reference proteome</keyword>
<organism evidence="1 2">
    <name type="scientific">Schistosoma margrebowiei</name>
    <dbReference type="NCBI Taxonomy" id="48269"/>
    <lineage>
        <taxon>Eukaryota</taxon>
        <taxon>Metazoa</taxon>
        <taxon>Spiralia</taxon>
        <taxon>Lophotrochozoa</taxon>
        <taxon>Platyhelminthes</taxon>
        <taxon>Trematoda</taxon>
        <taxon>Digenea</taxon>
        <taxon>Strigeidida</taxon>
        <taxon>Schistosomatoidea</taxon>
        <taxon>Schistosomatidae</taxon>
        <taxon>Schistosoma</taxon>
    </lineage>
</organism>
<accession>A0A183MG33</accession>
<dbReference type="EMBL" id="UZAI01016861">
    <property type="protein sequence ID" value="VDP17242.1"/>
    <property type="molecule type" value="Genomic_DNA"/>
</dbReference>
<evidence type="ECO:0000313" key="1">
    <source>
        <dbReference type="EMBL" id="VDP17242.1"/>
    </source>
</evidence>
<protein>
    <submittedName>
        <fullName evidence="1">Uncharacterized protein</fullName>
    </submittedName>
</protein>
<evidence type="ECO:0000313" key="2">
    <source>
        <dbReference type="Proteomes" id="UP000277204"/>
    </source>
</evidence>